<dbReference type="InterPro" id="IPR028274">
    <property type="entry name" value="TerY-C"/>
</dbReference>
<dbReference type="Pfam" id="PF00092">
    <property type="entry name" value="VWA"/>
    <property type="match status" value="1"/>
</dbReference>
<dbReference type="RefSeq" id="WP_115610671.1">
    <property type="nucleotide sequence ID" value="NZ_JBHLZC010000001.1"/>
</dbReference>
<dbReference type="AlphaFoldDB" id="A0A381DZL3"/>
<evidence type="ECO:0000313" key="3">
    <source>
        <dbReference type="Proteomes" id="UP000254572"/>
    </source>
</evidence>
<dbReference type="SMART" id="SM00327">
    <property type="entry name" value="VWA"/>
    <property type="match status" value="1"/>
</dbReference>
<dbReference type="InterPro" id="IPR002035">
    <property type="entry name" value="VWF_A"/>
</dbReference>
<protein>
    <submittedName>
        <fullName evidence="2">Uncharacterized protein encoded in toxicity protection region of plasmid R478, contains von Willebrand factor (VWF) domain</fullName>
    </submittedName>
</protein>
<dbReference type="EMBL" id="UFUW01000001">
    <property type="protein sequence ID" value="SUX18825.1"/>
    <property type="molecule type" value="Genomic_DNA"/>
</dbReference>
<organism evidence="2 3">
    <name type="scientific">Cardiobacterium valvarum</name>
    <dbReference type="NCBI Taxonomy" id="194702"/>
    <lineage>
        <taxon>Bacteria</taxon>
        <taxon>Pseudomonadati</taxon>
        <taxon>Pseudomonadota</taxon>
        <taxon>Gammaproteobacteria</taxon>
        <taxon>Cardiobacteriales</taxon>
        <taxon>Cardiobacteriaceae</taxon>
        <taxon>Cardiobacterium</taxon>
    </lineage>
</organism>
<gene>
    <name evidence="2" type="ORF">NCTC13294_00365</name>
</gene>
<accession>A0A381DZL3</accession>
<dbReference type="OrthoDB" id="9806395at2"/>
<evidence type="ECO:0000259" key="1">
    <source>
        <dbReference type="PROSITE" id="PS50234"/>
    </source>
</evidence>
<dbReference type="PROSITE" id="PS50234">
    <property type="entry name" value="VWFA"/>
    <property type="match status" value="1"/>
</dbReference>
<name>A0A381DZL3_9GAMM</name>
<feature type="domain" description="VWFA" evidence="1">
    <location>
        <begin position="5"/>
        <end position="179"/>
    </location>
</feature>
<dbReference type="Proteomes" id="UP000254572">
    <property type="component" value="Unassembled WGS sequence"/>
</dbReference>
<evidence type="ECO:0000313" key="2">
    <source>
        <dbReference type="EMBL" id="SUX18825.1"/>
    </source>
</evidence>
<keyword evidence="3" id="KW-1185">Reference proteome</keyword>
<dbReference type="SUPFAM" id="SSF53300">
    <property type="entry name" value="vWA-like"/>
    <property type="match status" value="1"/>
</dbReference>
<reference evidence="2 3" key="1">
    <citation type="submission" date="2018-06" db="EMBL/GenBank/DDBJ databases">
        <authorList>
            <consortium name="Pathogen Informatics"/>
            <person name="Doyle S."/>
        </authorList>
    </citation>
    <scope>NUCLEOTIDE SEQUENCE [LARGE SCALE GENOMIC DNA]</scope>
    <source>
        <strain evidence="2 3">NCTC13294</strain>
    </source>
</reference>
<dbReference type="Gene3D" id="3.40.50.410">
    <property type="entry name" value="von Willebrand factor, type A domain"/>
    <property type="match status" value="1"/>
</dbReference>
<proteinExistence type="predicted"/>
<dbReference type="Pfam" id="PF15616">
    <property type="entry name" value="TerY_C"/>
    <property type="match status" value="1"/>
</dbReference>
<dbReference type="InterPro" id="IPR036465">
    <property type="entry name" value="vWFA_dom_sf"/>
</dbReference>
<sequence length="347" mass="37683">MRRLPVYLVIDISESMAGDNLRQMQEGIDRLIKALRADPYALETVHLGVIAFAGVARTIAPLTELFAFYPPRLPIGSGTSLGTALEHVMAEIKNNVIANSPTQKGDYKPMIYLMTDGKATDNPTAAIARWQRDYKKRATLVSIGIGPFADLGALSTISDHTLRLDNNDEDDFRTFINWISTSVSAQSKSLGVDVPLTLDKNESPALSLVKDAMAAAALDENYVIITGLCAKTRLPYLMKYERMPDIGDIPFFTKQAPQVYRYVGVYPAEKDYFDWSDTRANANTIAASMLEGGGGCPHCGATYGLATCSCGQVFCVDGDGEVTCPGCNQTIYMGSAEGDFDIARSRG</sequence>